<dbReference type="Pfam" id="PF07521">
    <property type="entry name" value="RMMBL"/>
    <property type="match status" value="1"/>
</dbReference>
<dbReference type="SUPFAM" id="SSF56281">
    <property type="entry name" value="Metallo-hydrolase/oxidoreductase"/>
    <property type="match status" value="1"/>
</dbReference>
<dbReference type="InterPro" id="IPR050698">
    <property type="entry name" value="MBL"/>
</dbReference>
<evidence type="ECO:0000259" key="2">
    <source>
        <dbReference type="SMART" id="SM00849"/>
    </source>
</evidence>
<evidence type="ECO:0000313" key="5">
    <source>
        <dbReference type="Proteomes" id="UP000572540"/>
    </source>
</evidence>
<gene>
    <name evidence="4" type="ORF">GGD41_007195</name>
</gene>
<comment type="caution">
    <text evidence="4">The sequence shown here is derived from an EMBL/GenBank/DDBJ whole genome shotgun (WGS) entry which is preliminary data.</text>
</comment>
<dbReference type="Pfam" id="PF12706">
    <property type="entry name" value="Lactamase_B_2"/>
    <property type="match status" value="1"/>
</dbReference>
<organism evidence="4 5">
    <name type="scientific">Paraburkholderia bryophila</name>
    <dbReference type="NCBI Taxonomy" id="420952"/>
    <lineage>
        <taxon>Bacteria</taxon>
        <taxon>Pseudomonadati</taxon>
        <taxon>Pseudomonadota</taxon>
        <taxon>Betaproteobacteria</taxon>
        <taxon>Burkholderiales</taxon>
        <taxon>Burkholderiaceae</taxon>
        <taxon>Paraburkholderia</taxon>
    </lineage>
</organism>
<keyword evidence="1" id="KW-0378">Hydrolase</keyword>
<dbReference type="CDD" id="cd16295">
    <property type="entry name" value="TTHA0252-CPSF-like_MBL-fold"/>
    <property type="match status" value="1"/>
</dbReference>
<evidence type="ECO:0000256" key="1">
    <source>
        <dbReference type="ARBA" id="ARBA00022801"/>
    </source>
</evidence>
<dbReference type="Gene3D" id="3.60.15.10">
    <property type="entry name" value="Ribonuclease Z/Hydroxyacylglutathione hydrolase-like"/>
    <property type="match status" value="1"/>
</dbReference>
<dbReference type="InterPro" id="IPR011108">
    <property type="entry name" value="RMMBL"/>
</dbReference>
<feature type="domain" description="Beta-Casp" evidence="3">
    <location>
        <begin position="248"/>
        <end position="367"/>
    </location>
</feature>
<feature type="domain" description="Metallo-beta-lactamase" evidence="2">
    <location>
        <begin position="14"/>
        <end position="236"/>
    </location>
</feature>
<dbReference type="SMART" id="SM00849">
    <property type="entry name" value="Lactamase_B"/>
    <property type="match status" value="1"/>
</dbReference>
<name>A0A7Y9WFV6_9BURK</name>
<dbReference type="AlphaFoldDB" id="A0A7Y9WFV6"/>
<dbReference type="PANTHER" id="PTHR11203:SF37">
    <property type="entry name" value="INTEGRATOR COMPLEX SUBUNIT 11"/>
    <property type="match status" value="1"/>
</dbReference>
<dbReference type="Pfam" id="PF10996">
    <property type="entry name" value="Beta-Casp"/>
    <property type="match status" value="1"/>
</dbReference>
<dbReference type="EMBL" id="JACCAU010000001">
    <property type="protein sequence ID" value="NYH19967.1"/>
    <property type="molecule type" value="Genomic_DNA"/>
</dbReference>
<dbReference type="GO" id="GO:0016787">
    <property type="term" value="F:hydrolase activity"/>
    <property type="evidence" value="ECO:0007669"/>
    <property type="project" value="UniProtKB-KW"/>
</dbReference>
<dbReference type="InterPro" id="IPR022712">
    <property type="entry name" value="Beta_Casp"/>
</dbReference>
<dbReference type="Gene3D" id="3.40.50.10890">
    <property type="match status" value="1"/>
</dbReference>
<dbReference type="PANTHER" id="PTHR11203">
    <property type="entry name" value="CLEAVAGE AND POLYADENYLATION SPECIFICITY FACTOR FAMILY MEMBER"/>
    <property type="match status" value="1"/>
</dbReference>
<evidence type="ECO:0000313" key="4">
    <source>
        <dbReference type="EMBL" id="NYH19967.1"/>
    </source>
</evidence>
<dbReference type="InterPro" id="IPR036866">
    <property type="entry name" value="RibonucZ/Hydroxyglut_hydro"/>
</dbReference>
<reference evidence="4 5" key="1">
    <citation type="submission" date="2020-07" db="EMBL/GenBank/DDBJ databases">
        <title>Exploring microbial biodiversity for novel pathways involved in the catabolism of aromatic compounds derived from lignin.</title>
        <authorList>
            <person name="Elkins J."/>
        </authorList>
    </citation>
    <scope>NUCLEOTIDE SEQUENCE [LARGE SCALE GENOMIC DNA]</scope>
    <source>
        <strain evidence="4 5">H2C3B</strain>
    </source>
</reference>
<proteinExistence type="predicted"/>
<evidence type="ECO:0000259" key="3">
    <source>
        <dbReference type="SMART" id="SM01027"/>
    </source>
</evidence>
<dbReference type="Proteomes" id="UP000572540">
    <property type="component" value="Unassembled WGS sequence"/>
</dbReference>
<dbReference type="SMART" id="SM01027">
    <property type="entry name" value="Beta-Casp"/>
    <property type="match status" value="1"/>
</dbReference>
<dbReference type="InterPro" id="IPR001279">
    <property type="entry name" value="Metallo-B-lactamas"/>
</dbReference>
<dbReference type="GO" id="GO:0004521">
    <property type="term" value="F:RNA endonuclease activity"/>
    <property type="evidence" value="ECO:0007669"/>
    <property type="project" value="TreeGrafter"/>
</dbReference>
<accession>A0A7Y9WFV6</accession>
<protein>
    <submittedName>
        <fullName evidence="4">Metallo-beta-lactamase family protein</fullName>
    </submittedName>
</protein>
<sequence length="477" mass="51722">MMKLTFLGAAETVTGSKYLLEGAGLRILIDCGLFQGTKNLRLRNWNPLPTPVDTLDAVILTHAHLDHTGYLPVLARSGYRGPVYCTPGTADLCDIMLRDSAHLQEEEADFANRHGFSKHKPALPLYTLDDAQHALRLMVPREFDVPTPLNEQLSFRFLPAGHILGAASVVLCWRHTVLAFSGDLGRPGDPIMRPPMKLAHADYLVVESTYGDRLHPETDPEQELAALFERTFARGGVVVMPCFAVGRAQEILYYIAHLKQTGRMANVPVYLDSPMATGVTDLYRHHLNEHRLTASQTAVMDQAAIMVRTVEQSKAIAAHHGPMVIIAGSGMATGGRVLHHLSLYAPDHRNTIALVGYQAAGTRGAAIAAHEPTVKIHGEYVPIRAQVESISSLSAHADYAETLEWLTAMSPAPTQTFITHGEPAAADALRRRISDTLGWPCTVPVYLQSVELAERAALDCRPAASAAAGAAVPSAKS</sequence>